<gene>
    <name evidence="6" type="ORF">BAU18_000327</name>
</gene>
<evidence type="ECO:0000256" key="3">
    <source>
        <dbReference type="ARBA" id="ARBA00023125"/>
    </source>
</evidence>
<evidence type="ECO:0000256" key="4">
    <source>
        <dbReference type="ARBA" id="ARBA00023163"/>
    </source>
</evidence>
<protein>
    <recommendedName>
        <fullName evidence="5">HTH lysR-type domain-containing protein</fullName>
    </recommendedName>
</protein>
<keyword evidence="2" id="KW-0805">Transcription regulation</keyword>
<dbReference type="SUPFAM" id="SSF53850">
    <property type="entry name" value="Periplasmic binding protein-like II"/>
    <property type="match status" value="1"/>
</dbReference>
<dbReference type="InterPro" id="IPR000847">
    <property type="entry name" value="LysR_HTH_N"/>
</dbReference>
<dbReference type="PANTHER" id="PTHR30346">
    <property type="entry name" value="TRANSCRIPTIONAL DUAL REGULATOR HCAR-RELATED"/>
    <property type="match status" value="1"/>
</dbReference>
<dbReference type="CDD" id="cd05466">
    <property type="entry name" value="PBP2_LTTR_substrate"/>
    <property type="match status" value="1"/>
</dbReference>
<dbReference type="PRINTS" id="PR00039">
    <property type="entry name" value="HTHLYSR"/>
</dbReference>
<dbReference type="EMBL" id="MAEI02000001">
    <property type="protein sequence ID" value="MEO1780776.1"/>
    <property type="molecule type" value="Genomic_DNA"/>
</dbReference>
<keyword evidence="4" id="KW-0804">Transcription</keyword>
<dbReference type="RefSeq" id="WP_161869570.1">
    <property type="nucleotide sequence ID" value="NZ_MAEI02000001.1"/>
</dbReference>
<dbReference type="Pfam" id="PF00126">
    <property type="entry name" value="HTH_1"/>
    <property type="match status" value="1"/>
</dbReference>
<proteinExistence type="inferred from homology"/>
<comment type="caution">
    <text evidence="6">The sequence shown here is derived from an EMBL/GenBank/DDBJ whole genome shotgun (WGS) entry which is preliminary data.</text>
</comment>
<dbReference type="InterPro" id="IPR036390">
    <property type="entry name" value="WH_DNA-bd_sf"/>
</dbReference>
<evidence type="ECO:0000256" key="1">
    <source>
        <dbReference type="ARBA" id="ARBA00009437"/>
    </source>
</evidence>
<dbReference type="SUPFAM" id="SSF46785">
    <property type="entry name" value="Winged helix' DNA-binding domain"/>
    <property type="match status" value="1"/>
</dbReference>
<dbReference type="Gene3D" id="3.40.190.290">
    <property type="match status" value="1"/>
</dbReference>
<dbReference type="PROSITE" id="PS50931">
    <property type="entry name" value="HTH_LYSR"/>
    <property type="match status" value="1"/>
</dbReference>
<evidence type="ECO:0000313" key="7">
    <source>
        <dbReference type="Proteomes" id="UP001429357"/>
    </source>
</evidence>
<keyword evidence="3" id="KW-0238">DNA-binding</keyword>
<dbReference type="InterPro" id="IPR036388">
    <property type="entry name" value="WH-like_DNA-bd_sf"/>
</dbReference>
<keyword evidence="7" id="KW-1185">Reference proteome</keyword>
<organism evidence="6 7">
    <name type="scientific">Enterococcus diestrammenae</name>
    <dbReference type="NCBI Taxonomy" id="1155073"/>
    <lineage>
        <taxon>Bacteria</taxon>
        <taxon>Bacillati</taxon>
        <taxon>Bacillota</taxon>
        <taxon>Bacilli</taxon>
        <taxon>Lactobacillales</taxon>
        <taxon>Enterococcaceae</taxon>
        <taxon>Enterococcus</taxon>
    </lineage>
</organism>
<dbReference type="Proteomes" id="UP001429357">
    <property type="component" value="Unassembled WGS sequence"/>
</dbReference>
<name>A0ABV0F0T3_9ENTE</name>
<dbReference type="InterPro" id="IPR005119">
    <property type="entry name" value="LysR_subst-bd"/>
</dbReference>
<dbReference type="Gene3D" id="1.10.10.10">
    <property type="entry name" value="Winged helix-like DNA-binding domain superfamily/Winged helix DNA-binding domain"/>
    <property type="match status" value="1"/>
</dbReference>
<evidence type="ECO:0000259" key="5">
    <source>
        <dbReference type="PROSITE" id="PS50931"/>
    </source>
</evidence>
<reference evidence="6 7" key="2">
    <citation type="submission" date="2024-02" db="EMBL/GenBank/DDBJ databases">
        <title>The Genome Sequence of Enterococcus diestrammenae JM9A.</title>
        <authorList>
            <person name="Earl A."/>
            <person name="Manson A."/>
            <person name="Gilmore M."/>
            <person name="Sanders J."/>
            <person name="Shea T."/>
            <person name="Howe W."/>
            <person name="Livny J."/>
            <person name="Cuomo C."/>
            <person name="Neafsey D."/>
            <person name="Birren B."/>
        </authorList>
    </citation>
    <scope>NUCLEOTIDE SEQUENCE [LARGE SCALE GENOMIC DNA]</scope>
    <source>
        <strain evidence="6 7">JM9A</strain>
    </source>
</reference>
<comment type="similarity">
    <text evidence="1">Belongs to the LysR transcriptional regulatory family.</text>
</comment>
<accession>A0ABV0F0T3</accession>
<feature type="domain" description="HTH lysR-type" evidence="5">
    <location>
        <begin position="1"/>
        <end position="58"/>
    </location>
</feature>
<evidence type="ECO:0000313" key="6">
    <source>
        <dbReference type="EMBL" id="MEO1780776.1"/>
    </source>
</evidence>
<sequence length="342" mass="38178">MNLQQFRYVKTIAAAGSFSEAAKQLYVTQPSLSQAVKELEEELAAELFLRSKVGVQLTEAGRDFLVYAQQILAQTEQLKQHFAGKQVHDFTILSQHYDLLSAPFLTVVNQFRQSCQEFHLIETTTQQILAGLRDFTGDLGILYLDETNRKILERHFAQEGFSYEVLGAFATQIFLRKDHPLARQKVILREELAAYPQVRFKQEAYGGESFEEDPLAVTAGGLDLAEEMARIGTNERDREISSVKSQQTSGITQDINLPEAACEVPLQPTLYTNDRGTLMNLLVQSDAYASGLGIIGGFVAEHICLRPLADGTTHQLVAVFNDRRKRSEMATAFIAAVKESLV</sequence>
<dbReference type="PANTHER" id="PTHR30346:SF0">
    <property type="entry name" value="HCA OPERON TRANSCRIPTIONAL ACTIVATOR HCAR"/>
    <property type="match status" value="1"/>
</dbReference>
<reference evidence="7" key="1">
    <citation type="submission" date="2016-06" db="EMBL/GenBank/DDBJ databases">
        <title>Four novel species of enterococci isolated from chicken manure.</title>
        <authorList>
            <person name="Van Tyne D."/>
        </authorList>
    </citation>
    <scope>NUCLEOTIDE SEQUENCE [LARGE SCALE GENOMIC DNA]</scope>
    <source>
        <strain evidence="7">JM9A</strain>
    </source>
</reference>
<evidence type="ECO:0000256" key="2">
    <source>
        <dbReference type="ARBA" id="ARBA00023015"/>
    </source>
</evidence>
<dbReference type="Pfam" id="PF03466">
    <property type="entry name" value="LysR_substrate"/>
    <property type="match status" value="1"/>
</dbReference>